<dbReference type="Proteomes" id="UP001597168">
    <property type="component" value="Unassembled WGS sequence"/>
</dbReference>
<sequence>MNLIGPGAADAAAAYPELRHLVDLRERGWSFLPVKPRRTRSTGFDVGTVVGVTIRIKDSGTALGLQLDRDHAISALARFLSIGIDRRGRTSVRVGEMWDVLTHPAIGECFVSERSRDDRSPQLRLSRTVPSTSVCLTRRACAAALH</sequence>
<reference evidence="2" key="1">
    <citation type="journal article" date="2019" name="Int. J. Syst. Evol. Microbiol.">
        <title>The Global Catalogue of Microorganisms (GCM) 10K type strain sequencing project: providing services to taxonomists for standard genome sequencing and annotation.</title>
        <authorList>
            <consortium name="The Broad Institute Genomics Platform"/>
            <consortium name="The Broad Institute Genome Sequencing Center for Infectious Disease"/>
            <person name="Wu L."/>
            <person name="Ma J."/>
        </authorList>
    </citation>
    <scope>NUCLEOTIDE SEQUENCE [LARGE SCALE GENOMIC DNA]</scope>
    <source>
        <strain evidence="2">CCUG 60214</strain>
    </source>
</reference>
<dbReference type="RefSeq" id="WP_380724093.1">
    <property type="nucleotide sequence ID" value="NZ_JBHTLK010000073.1"/>
</dbReference>
<evidence type="ECO:0000313" key="1">
    <source>
        <dbReference type="EMBL" id="MFD1148671.1"/>
    </source>
</evidence>
<evidence type="ECO:0000313" key="2">
    <source>
        <dbReference type="Proteomes" id="UP001597168"/>
    </source>
</evidence>
<gene>
    <name evidence="1" type="ORF">ACFQ3T_16185</name>
</gene>
<keyword evidence="2" id="KW-1185">Reference proteome</keyword>
<organism evidence="1 2">
    <name type="scientific">Saccharothrix hoggarensis</name>
    <dbReference type="NCBI Taxonomy" id="913853"/>
    <lineage>
        <taxon>Bacteria</taxon>
        <taxon>Bacillati</taxon>
        <taxon>Actinomycetota</taxon>
        <taxon>Actinomycetes</taxon>
        <taxon>Pseudonocardiales</taxon>
        <taxon>Pseudonocardiaceae</taxon>
        <taxon>Saccharothrix</taxon>
    </lineage>
</organism>
<accession>A0ABW3QVK1</accession>
<proteinExistence type="predicted"/>
<name>A0ABW3QVK1_9PSEU</name>
<comment type="caution">
    <text evidence="1">The sequence shown here is derived from an EMBL/GenBank/DDBJ whole genome shotgun (WGS) entry which is preliminary data.</text>
</comment>
<dbReference type="EMBL" id="JBHTLK010000073">
    <property type="protein sequence ID" value="MFD1148671.1"/>
    <property type="molecule type" value="Genomic_DNA"/>
</dbReference>
<protein>
    <submittedName>
        <fullName evidence="1">Uncharacterized protein</fullName>
    </submittedName>
</protein>